<dbReference type="Pfam" id="PF00561">
    <property type="entry name" value="Abhydrolase_1"/>
    <property type="match status" value="1"/>
</dbReference>
<dbReference type="InterPro" id="IPR029058">
    <property type="entry name" value="AB_hydrolase_fold"/>
</dbReference>
<dbReference type="InterPro" id="IPR050266">
    <property type="entry name" value="AB_hydrolase_sf"/>
</dbReference>
<evidence type="ECO:0000259" key="3">
    <source>
        <dbReference type="Pfam" id="PF08386"/>
    </source>
</evidence>
<sequence length="524" mass="55146">MSRLHSSTGRAAAVILGAAMLGGCGADASPLGDATAVEEGAIVWEPCAPVQGGGGPEAACALVGLPLDWAAPDGEVLTLFVKRVRGAEAPRRSLWLLAGAPGASGASFEAAVPALLEMDPALEIFLLDHRGAGRSTPLGCPGEPFGEAALPLEVWGGCVEALRSTWGDRLEHFNTTAAARDLGALIEATREPGRAVHVYGTSYGAVWAQRYLQLFPEQPDAITLDGLLTAGGGQPFWVDAWHDRAGDALFGHCMDDPVCRAKVGDQPRVTVETFFARIDAARCAPLDDGRVSRARMRQVFATLMPHEALRAAIPAIVYRGLRCEPGDAEAILHAVDVAARLSPPSGSPQRTSSALGMHLMLSELAPEAPPPAEELKAIQRAAHVSPDRGELHRALYDTWPRYVPDASSEVAPTTEVPVLMLHGALDPQVPVEVAKEIASRFQGAHQTLVALEPAARGLKLDAPEGIPALDSCALSLWMRFLKDPEAPVDASCARSMGGIPFAGSTSLAQEVFGTGDLWENRGGV</sequence>
<name>A0A0K1ERL1_CHOCO</name>
<dbReference type="SUPFAM" id="SSF53474">
    <property type="entry name" value="alpha/beta-Hydrolases"/>
    <property type="match status" value="1"/>
</dbReference>
<dbReference type="PROSITE" id="PS51257">
    <property type="entry name" value="PROKAR_LIPOPROTEIN"/>
    <property type="match status" value="1"/>
</dbReference>
<dbReference type="OrthoDB" id="613638at2"/>
<gene>
    <name evidence="4" type="ORF">CMC5_075240</name>
</gene>
<feature type="chain" id="PRO_5005459879" description="AB hydrolase-1 domain-containing protein" evidence="1">
    <location>
        <begin position="29"/>
        <end position="524"/>
    </location>
</feature>
<keyword evidence="1" id="KW-0732">Signal</keyword>
<dbReference type="InterPro" id="IPR000073">
    <property type="entry name" value="AB_hydrolase_1"/>
</dbReference>
<dbReference type="Pfam" id="PF08386">
    <property type="entry name" value="Abhydrolase_4"/>
    <property type="match status" value="1"/>
</dbReference>
<feature type="signal peptide" evidence="1">
    <location>
        <begin position="1"/>
        <end position="28"/>
    </location>
</feature>
<dbReference type="KEGG" id="ccro:CMC5_075240"/>
<dbReference type="PANTHER" id="PTHR43798">
    <property type="entry name" value="MONOACYLGLYCEROL LIPASE"/>
    <property type="match status" value="1"/>
</dbReference>
<evidence type="ECO:0000313" key="5">
    <source>
        <dbReference type="Proteomes" id="UP000067626"/>
    </source>
</evidence>
<reference evidence="4 5" key="1">
    <citation type="submission" date="2015-07" db="EMBL/GenBank/DDBJ databases">
        <title>Genome analysis of myxobacterium Chondromyces crocatus Cm c5 reveals a high potential for natural compound synthesis and the genetic basis for the loss of fruiting body formation.</title>
        <authorList>
            <person name="Zaburannyi N."/>
            <person name="Bunk B."/>
            <person name="Maier J."/>
            <person name="Overmann J."/>
            <person name="Mueller R."/>
        </authorList>
    </citation>
    <scope>NUCLEOTIDE SEQUENCE [LARGE SCALE GENOMIC DNA]</scope>
    <source>
        <strain evidence="4 5">Cm c5</strain>
    </source>
</reference>
<keyword evidence="5" id="KW-1185">Reference proteome</keyword>
<dbReference type="EMBL" id="CP012159">
    <property type="protein sequence ID" value="AKT43292.1"/>
    <property type="molecule type" value="Genomic_DNA"/>
</dbReference>
<feature type="domain" description="Peptidase S33 tripeptidyl aminopeptidase-like C-terminal" evidence="3">
    <location>
        <begin position="398"/>
        <end position="491"/>
    </location>
</feature>
<dbReference type="Gene3D" id="3.40.50.1820">
    <property type="entry name" value="alpha/beta hydrolase"/>
    <property type="match status" value="1"/>
</dbReference>
<protein>
    <recommendedName>
        <fullName evidence="6">AB hydrolase-1 domain-containing protein</fullName>
    </recommendedName>
</protein>
<accession>A0A0K1ERL1</accession>
<dbReference type="Proteomes" id="UP000067626">
    <property type="component" value="Chromosome"/>
</dbReference>
<evidence type="ECO:0000256" key="1">
    <source>
        <dbReference type="SAM" id="SignalP"/>
    </source>
</evidence>
<evidence type="ECO:0000313" key="4">
    <source>
        <dbReference type="EMBL" id="AKT43292.1"/>
    </source>
</evidence>
<dbReference type="PANTHER" id="PTHR43798:SF27">
    <property type="entry name" value="HYDROLASE ALPHA_BETA HYDROLASE FOLD FAMILY"/>
    <property type="match status" value="1"/>
</dbReference>
<dbReference type="GO" id="GO:0016020">
    <property type="term" value="C:membrane"/>
    <property type="evidence" value="ECO:0007669"/>
    <property type="project" value="TreeGrafter"/>
</dbReference>
<evidence type="ECO:0000259" key="2">
    <source>
        <dbReference type="Pfam" id="PF00561"/>
    </source>
</evidence>
<feature type="domain" description="AB hydrolase-1" evidence="2">
    <location>
        <begin position="96"/>
        <end position="227"/>
    </location>
</feature>
<proteinExistence type="predicted"/>
<dbReference type="RefSeq" id="WP_156339137.1">
    <property type="nucleotide sequence ID" value="NZ_CP012159.1"/>
</dbReference>
<organism evidence="4 5">
    <name type="scientific">Chondromyces crocatus</name>
    <dbReference type="NCBI Taxonomy" id="52"/>
    <lineage>
        <taxon>Bacteria</taxon>
        <taxon>Pseudomonadati</taxon>
        <taxon>Myxococcota</taxon>
        <taxon>Polyangia</taxon>
        <taxon>Polyangiales</taxon>
        <taxon>Polyangiaceae</taxon>
        <taxon>Chondromyces</taxon>
    </lineage>
</organism>
<dbReference type="STRING" id="52.CMC5_075240"/>
<evidence type="ECO:0008006" key="6">
    <source>
        <dbReference type="Google" id="ProtNLM"/>
    </source>
</evidence>
<dbReference type="InterPro" id="IPR013595">
    <property type="entry name" value="Pept_S33_TAP-like_C"/>
</dbReference>
<dbReference type="AlphaFoldDB" id="A0A0K1ERL1"/>